<feature type="domain" description="DinB-like" evidence="1">
    <location>
        <begin position="46"/>
        <end position="161"/>
    </location>
</feature>
<evidence type="ECO:0000313" key="3">
    <source>
        <dbReference type="Proteomes" id="UP000306402"/>
    </source>
</evidence>
<sequence>MKNMEQPEVWLRGPLPEVPALLQPVAHALLQAGEEISLFDEKFPTKFLWEKPFGVASVGFHLQHLTGVLDRLFTYARAESLTETQLAYLKSEDKAPFDGCTYHHLLEQLNQQIKLAIKQLKQTDEETLTEIRYVGRAMIPSTQIGLLFHAAEHTQRHVGQLLVTAKILLEKAS</sequence>
<dbReference type="Gene3D" id="1.20.120.450">
    <property type="entry name" value="dinb family like domain"/>
    <property type="match status" value="1"/>
</dbReference>
<keyword evidence="3" id="KW-1185">Reference proteome</keyword>
<comment type="caution">
    <text evidence="2">The sequence shown here is derived from an EMBL/GenBank/DDBJ whole genome shotgun (WGS) entry which is preliminary data.</text>
</comment>
<dbReference type="AlphaFoldDB" id="A0A5R9L2P1"/>
<name>A0A5R9L2P1_9BACT</name>
<accession>A0A5R9L2P1</accession>
<dbReference type="OrthoDB" id="1439983at2"/>
<dbReference type="SUPFAM" id="SSF109854">
    <property type="entry name" value="DinB/YfiT-like putative metalloenzymes"/>
    <property type="match status" value="1"/>
</dbReference>
<proteinExistence type="predicted"/>
<dbReference type="InterPro" id="IPR024775">
    <property type="entry name" value="DinB-like"/>
</dbReference>
<dbReference type="RefSeq" id="WP_138363830.1">
    <property type="nucleotide sequence ID" value="NZ_VCEJ01000002.1"/>
</dbReference>
<dbReference type="InterPro" id="IPR034660">
    <property type="entry name" value="DinB/YfiT-like"/>
</dbReference>
<reference evidence="2 3" key="1">
    <citation type="submission" date="2019-05" db="EMBL/GenBank/DDBJ databases">
        <authorList>
            <person name="Qu J.-H."/>
        </authorList>
    </citation>
    <scope>NUCLEOTIDE SEQUENCE [LARGE SCALE GENOMIC DNA]</scope>
    <source>
        <strain evidence="2 3">T17</strain>
    </source>
</reference>
<dbReference type="Proteomes" id="UP000306402">
    <property type="component" value="Unassembled WGS sequence"/>
</dbReference>
<organism evidence="2 3">
    <name type="scientific">Dyadobacter luticola</name>
    <dbReference type="NCBI Taxonomy" id="1979387"/>
    <lineage>
        <taxon>Bacteria</taxon>
        <taxon>Pseudomonadati</taxon>
        <taxon>Bacteroidota</taxon>
        <taxon>Cytophagia</taxon>
        <taxon>Cytophagales</taxon>
        <taxon>Spirosomataceae</taxon>
        <taxon>Dyadobacter</taxon>
    </lineage>
</organism>
<gene>
    <name evidence="2" type="ORF">FEN17_03075</name>
</gene>
<protein>
    <submittedName>
        <fullName evidence="2">DinB family protein</fullName>
    </submittedName>
</protein>
<dbReference type="Pfam" id="PF12867">
    <property type="entry name" value="DinB_2"/>
    <property type="match status" value="1"/>
</dbReference>
<evidence type="ECO:0000259" key="1">
    <source>
        <dbReference type="Pfam" id="PF12867"/>
    </source>
</evidence>
<evidence type="ECO:0000313" key="2">
    <source>
        <dbReference type="EMBL" id="TLV02619.1"/>
    </source>
</evidence>
<dbReference type="EMBL" id="VCEJ01000002">
    <property type="protein sequence ID" value="TLV02619.1"/>
    <property type="molecule type" value="Genomic_DNA"/>
</dbReference>